<dbReference type="GO" id="GO:0006457">
    <property type="term" value="P:protein folding"/>
    <property type="evidence" value="ECO:0007669"/>
    <property type="project" value="InterPro"/>
</dbReference>
<feature type="non-terminal residue" evidence="4">
    <location>
        <position position="1"/>
    </location>
</feature>
<dbReference type="AlphaFoldDB" id="T0Y418"/>
<gene>
    <name evidence="4" type="ORF">B1A_20506</name>
</gene>
<dbReference type="InterPro" id="IPR008880">
    <property type="entry name" value="Trigger_fac_C"/>
</dbReference>
<feature type="domain" description="Trigger factor C-terminal" evidence="3">
    <location>
        <begin position="4"/>
        <end position="108"/>
    </location>
</feature>
<comment type="caution">
    <text evidence="4">The sequence shown here is derived from an EMBL/GenBank/DDBJ whole genome shotgun (WGS) entry which is preliminary data.</text>
</comment>
<dbReference type="EMBL" id="AUZX01015132">
    <property type="protein sequence ID" value="EQD29826.1"/>
    <property type="molecule type" value="Genomic_DNA"/>
</dbReference>
<accession>T0Y418</accession>
<dbReference type="GO" id="GO:0015031">
    <property type="term" value="P:protein transport"/>
    <property type="evidence" value="ECO:0007669"/>
    <property type="project" value="InterPro"/>
</dbReference>
<dbReference type="InterPro" id="IPR027304">
    <property type="entry name" value="Trigger_fact/SurA_dom_sf"/>
</dbReference>
<evidence type="ECO:0000259" key="3">
    <source>
        <dbReference type="Pfam" id="PF05698"/>
    </source>
</evidence>
<organism evidence="4">
    <name type="scientific">mine drainage metagenome</name>
    <dbReference type="NCBI Taxonomy" id="410659"/>
    <lineage>
        <taxon>unclassified sequences</taxon>
        <taxon>metagenomes</taxon>
        <taxon>ecological metagenomes</taxon>
    </lineage>
</organism>
<dbReference type="SUPFAM" id="SSF109998">
    <property type="entry name" value="Triger factor/SurA peptide-binding domain-like"/>
    <property type="match status" value="1"/>
</dbReference>
<keyword evidence="1" id="KW-0697">Rotamase</keyword>
<sequence length="154" mass="16789">ELAVEAEREQANQAFDALLAMTKVEVPEAMIQAEIDHQVRELEIRLSQSGITLEALLAAQGSSLEQLRGERRQAAVERVRLELALGEVAKREGIETSEVELNAALDALLPKGTSKEGRERSREPIRREVTVGKANRLVLRLASGEEDPASGPTG</sequence>
<reference evidence="4" key="2">
    <citation type="journal article" date="2014" name="ISME J.">
        <title>Microbial stratification in low pH oxic and suboxic macroscopic growths along an acid mine drainage.</title>
        <authorList>
            <person name="Mendez-Garcia C."/>
            <person name="Mesa V."/>
            <person name="Sprenger R.R."/>
            <person name="Richter M."/>
            <person name="Diez M.S."/>
            <person name="Solano J."/>
            <person name="Bargiela R."/>
            <person name="Golyshina O.V."/>
            <person name="Manteca A."/>
            <person name="Ramos J.L."/>
            <person name="Gallego J.R."/>
            <person name="Llorente I."/>
            <person name="Martins Dos Santos V.A."/>
            <person name="Jensen O.N."/>
            <person name="Pelaez A.I."/>
            <person name="Sanchez J."/>
            <person name="Ferrer M."/>
        </authorList>
    </citation>
    <scope>NUCLEOTIDE SEQUENCE</scope>
</reference>
<evidence type="ECO:0000256" key="2">
    <source>
        <dbReference type="ARBA" id="ARBA00023235"/>
    </source>
</evidence>
<evidence type="ECO:0000313" key="4">
    <source>
        <dbReference type="EMBL" id="EQD29826.1"/>
    </source>
</evidence>
<keyword evidence="2" id="KW-0413">Isomerase</keyword>
<evidence type="ECO:0000256" key="1">
    <source>
        <dbReference type="ARBA" id="ARBA00023110"/>
    </source>
</evidence>
<name>T0Y418_9ZZZZ</name>
<dbReference type="InterPro" id="IPR037041">
    <property type="entry name" value="Trigger_fac_C_sf"/>
</dbReference>
<proteinExistence type="predicted"/>
<dbReference type="Pfam" id="PF05698">
    <property type="entry name" value="Trigger_C"/>
    <property type="match status" value="1"/>
</dbReference>
<reference evidence="4" key="1">
    <citation type="submission" date="2013-08" db="EMBL/GenBank/DDBJ databases">
        <authorList>
            <person name="Mendez C."/>
            <person name="Richter M."/>
            <person name="Ferrer M."/>
            <person name="Sanchez J."/>
        </authorList>
    </citation>
    <scope>NUCLEOTIDE SEQUENCE</scope>
</reference>
<protein>
    <submittedName>
        <fullName evidence="4">Protein containing Trigger factor</fullName>
    </submittedName>
</protein>
<dbReference type="Gene3D" id="1.10.3120.10">
    <property type="entry name" value="Trigger factor, C-terminal domain"/>
    <property type="match status" value="1"/>
</dbReference>
<dbReference type="GO" id="GO:0003755">
    <property type="term" value="F:peptidyl-prolyl cis-trans isomerase activity"/>
    <property type="evidence" value="ECO:0007669"/>
    <property type="project" value="UniProtKB-KW"/>
</dbReference>